<evidence type="ECO:0000313" key="3">
    <source>
        <dbReference type="Proteomes" id="UP000723463"/>
    </source>
</evidence>
<accession>A0A9P6EXB6</accession>
<evidence type="ECO:0000313" key="2">
    <source>
        <dbReference type="EMBL" id="KAF9537041.1"/>
    </source>
</evidence>
<dbReference type="Proteomes" id="UP000723463">
    <property type="component" value="Unassembled WGS sequence"/>
</dbReference>
<evidence type="ECO:0000256" key="1">
    <source>
        <dbReference type="SAM" id="MobiDB-lite"/>
    </source>
</evidence>
<keyword evidence="3" id="KW-1185">Reference proteome</keyword>
<name>A0A9P6EXB6_9FUNG</name>
<comment type="caution">
    <text evidence="2">The sequence shown here is derived from an EMBL/GenBank/DDBJ whole genome shotgun (WGS) entry which is preliminary data.</text>
</comment>
<gene>
    <name evidence="2" type="ORF">EC957_008966</name>
</gene>
<dbReference type="AlphaFoldDB" id="A0A9P6EXB6"/>
<dbReference type="EMBL" id="JAAAXW010000475">
    <property type="protein sequence ID" value="KAF9537041.1"/>
    <property type="molecule type" value="Genomic_DNA"/>
</dbReference>
<feature type="region of interest" description="Disordered" evidence="1">
    <location>
        <begin position="29"/>
        <end position="58"/>
    </location>
</feature>
<proteinExistence type="predicted"/>
<protein>
    <submittedName>
        <fullName evidence="2">Uncharacterized protein</fullName>
    </submittedName>
</protein>
<organism evidence="2 3">
    <name type="scientific">Mortierella hygrophila</name>
    <dbReference type="NCBI Taxonomy" id="979708"/>
    <lineage>
        <taxon>Eukaryota</taxon>
        <taxon>Fungi</taxon>
        <taxon>Fungi incertae sedis</taxon>
        <taxon>Mucoromycota</taxon>
        <taxon>Mortierellomycotina</taxon>
        <taxon>Mortierellomycetes</taxon>
        <taxon>Mortierellales</taxon>
        <taxon>Mortierellaceae</taxon>
        <taxon>Mortierella</taxon>
    </lineage>
</organism>
<reference evidence="2" key="1">
    <citation type="journal article" date="2020" name="Fungal Divers.">
        <title>Resolving the Mortierellaceae phylogeny through synthesis of multi-gene phylogenetics and phylogenomics.</title>
        <authorList>
            <person name="Vandepol N."/>
            <person name="Liber J."/>
            <person name="Desiro A."/>
            <person name="Na H."/>
            <person name="Kennedy M."/>
            <person name="Barry K."/>
            <person name="Grigoriev I.V."/>
            <person name="Miller A.N."/>
            <person name="O'Donnell K."/>
            <person name="Stajich J.E."/>
            <person name="Bonito G."/>
        </authorList>
    </citation>
    <scope>NUCLEOTIDE SEQUENCE</scope>
    <source>
        <strain evidence="2">NRRL 2591</strain>
    </source>
</reference>
<sequence>MVPPRTYNHRHQLLQRPGSCRKRIGWSNWPKNNLLPRRRSDPMDEDPTPHLQGTMMRDGKAASQDNGIVELSDGVISASDLPMITTAITRADPPDSTTHAEKFMQQMESRVQAFERFTAQGQLAQALVVQQQAESTKQDIAQHHGSLHSQLSKNTTLLNQVKDMIVESDKMTKRILELQTEQRDRDEQILVLQQQALDRLVVLQSRATSILTQGYELHEFPVPRLFIVLPKYDYKHIGKNNSVQYAKQFRFHFLCECGEHTRPINQPFTSLSHEIHFALHQGYDLDRPDEFFNKYGPYVLTLLQMLKYGVSTAGMVMPPLNSLRIAGGQEHAEEEQISFDGSLADKIDWIIEHLQILIAAQEDVSKNPGDSKSTSTLVDPVSVSVLEFLEGADLGRMESHLKADDEGKTLGNLYKAVTSEGHVKWVCLDHHRESYGAVALREFNQTVELNGGMYDQRTGRVTMRLVSPTLARQFYTKLLSSTIMVFELELILDWNTTFEDLRILCSTMQQTIIFHLGLDLCGKTGPTSDFIYRNRRAEHIVQIMACDKVHTMTLKNTTGFLSQAKDPLKTTFLHVRHFDLSETVATVEDFGKLEKLVRASPMLQRLSVVESFCPDLRLQNGTAASFKFEDGANKISAIHLKVTEPKSIRLMKMPMVTSVEFVTKYSSSKCIELVQSAIMVHKLLQEIRIIQLPDGGSEVLRIIVLDGARRTALHRMETLDGSLAMIRYMPEEDGSHSATLQIGNFEMSKVFHCSSVTKLLLVGERGAVLFNDMIKAPATERFTELKMVEFDCQPGNILGFLQLAQLAKDECPALSTLKLWNANHKDMEEFGLSASRTLVTYDLLLRTLDFGDYFVSQEEISKLRKLFRGTPLLSELKSRVSSSALTDKAVVLATTVGPGERNSLAFESMTQPQSLSASHAMQWVMSNMADTASVDLYAHSIYSDETSSVHFRRLAVRTESDASMIMEEDDEDEELIRRRITDARDLSTIEE</sequence>